<organism evidence="1">
    <name type="scientific">Pithovirus LCPAC304</name>
    <dbReference type="NCBI Taxonomy" id="2506594"/>
    <lineage>
        <taxon>Viruses</taxon>
        <taxon>Pithoviruses</taxon>
    </lineage>
</organism>
<protein>
    <submittedName>
        <fullName evidence="1">Uncharacterized protein</fullName>
    </submittedName>
</protein>
<reference evidence="1" key="1">
    <citation type="journal article" date="2019" name="MBio">
        <title>Virus Genomes from Deep Sea Sediments Expand the Ocean Megavirome and Support Independent Origins of Viral Gigantism.</title>
        <authorList>
            <person name="Backstrom D."/>
            <person name="Yutin N."/>
            <person name="Jorgensen S.L."/>
            <person name="Dharamshi J."/>
            <person name="Homa F."/>
            <person name="Zaremba-Niedwiedzka K."/>
            <person name="Spang A."/>
            <person name="Wolf Y.I."/>
            <person name="Koonin E.V."/>
            <person name="Ettema T.J."/>
        </authorList>
    </citation>
    <scope>NUCLEOTIDE SEQUENCE</scope>
</reference>
<dbReference type="Gene3D" id="1.10.10.10">
    <property type="entry name" value="Winged helix-like DNA-binding domain superfamily/Winged helix DNA-binding domain"/>
    <property type="match status" value="1"/>
</dbReference>
<dbReference type="InterPro" id="IPR036388">
    <property type="entry name" value="WH-like_DNA-bd_sf"/>
</dbReference>
<name>A0A481Z9C2_9VIRU</name>
<dbReference type="EMBL" id="MK500569">
    <property type="protein sequence ID" value="QBK92206.1"/>
    <property type="molecule type" value="Genomic_DNA"/>
</dbReference>
<gene>
    <name evidence="1" type="ORF">LCPAC304_05530</name>
</gene>
<proteinExistence type="predicted"/>
<evidence type="ECO:0000313" key="1">
    <source>
        <dbReference type="EMBL" id="QBK92206.1"/>
    </source>
</evidence>
<accession>A0A481Z9C2</accession>
<sequence length="49" mass="5915">MVVFKNVEDVWQFIRRLKLKNQGNICMVCKGKRGHAGKFKWEYKNNENE</sequence>